<feature type="binding site" evidence="8">
    <location>
        <position position="6"/>
    </location>
    <ligand>
        <name>Mg(2+)</name>
        <dbReference type="ChEBI" id="CHEBI:18420"/>
    </ligand>
</feature>
<keyword evidence="4 8" id="KW-0276">Fatty acid metabolism</keyword>
<dbReference type="Gene3D" id="3.90.470.20">
    <property type="entry name" value="4'-phosphopantetheinyl transferase domain"/>
    <property type="match status" value="1"/>
</dbReference>
<dbReference type="InterPro" id="IPR004568">
    <property type="entry name" value="Ppantetheine-prot_Trfase_dom"/>
</dbReference>
<dbReference type="SUPFAM" id="SSF56214">
    <property type="entry name" value="4'-phosphopantetheinyl transferase"/>
    <property type="match status" value="1"/>
</dbReference>
<comment type="function">
    <text evidence="8">Transfers the 4'-phosphopantetheine moiety from coenzyme A to a Ser of acyl-carrier-protein.</text>
</comment>
<name>A0A1I4XFK7_9GAMM</name>
<evidence type="ECO:0000256" key="5">
    <source>
        <dbReference type="ARBA" id="ARBA00022842"/>
    </source>
</evidence>
<keyword evidence="3 8" id="KW-0479">Metal-binding</keyword>
<evidence type="ECO:0000256" key="6">
    <source>
        <dbReference type="ARBA" id="ARBA00023098"/>
    </source>
</evidence>
<keyword evidence="11" id="KW-1185">Reference proteome</keyword>
<dbReference type="InterPro" id="IPR002582">
    <property type="entry name" value="ACPS"/>
</dbReference>
<dbReference type="InterPro" id="IPR008278">
    <property type="entry name" value="4-PPantetheinyl_Trfase_dom"/>
</dbReference>
<keyword evidence="2 8" id="KW-0808">Transferase</keyword>
<evidence type="ECO:0000256" key="2">
    <source>
        <dbReference type="ARBA" id="ARBA00022679"/>
    </source>
</evidence>
<evidence type="ECO:0000256" key="7">
    <source>
        <dbReference type="ARBA" id="ARBA00023160"/>
    </source>
</evidence>
<dbReference type="Proteomes" id="UP000242222">
    <property type="component" value="Unassembled WGS sequence"/>
</dbReference>
<feature type="domain" description="4'-phosphopantetheinyl transferase" evidence="9">
    <location>
        <begin position="2"/>
        <end position="101"/>
    </location>
</feature>
<keyword evidence="5 8" id="KW-0460">Magnesium</keyword>
<evidence type="ECO:0000313" key="10">
    <source>
        <dbReference type="EMBL" id="SFN24263.1"/>
    </source>
</evidence>
<dbReference type="InterPro" id="IPR037143">
    <property type="entry name" value="4-PPantetheinyl_Trfase_dom_sf"/>
</dbReference>
<accession>A0A1I4XFK7</accession>
<evidence type="ECO:0000256" key="1">
    <source>
        <dbReference type="ARBA" id="ARBA00022516"/>
    </source>
</evidence>
<keyword evidence="7 8" id="KW-0275">Fatty acid biosynthesis</keyword>
<dbReference type="GO" id="GO:0000287">
    <property type="term" value="F:magnesium ion binding"/>
    <property type="evidence" value="ECO:0007669"/>
    <property type="project" value="UniProtKB-UniRule"/>
</dbReference>
<dbReference type="STRING" id="1367852.SAMN05216516_10491"/>
<dbReference type="NCBIfam" id="TIGR00516">
    <property type="entry name" value="acpS"/>
    <property type="match status" value="1"/>
</dbReference>
<feature type="binding site" evidence="8">
    <location>
        <position position="55"/>
    </location>
    <ligand>
        <name>Mg(2+)</name>
        <dbReference type="ChEBI" id="CHEBI:18420"/>
    </ligand>
</feature>
<comment type="similarity">
    <text evidence="8">Belongs to the P-Pant transferase superfamily. AcpS family.</text>
</comment>
<keyword evidence="6 8" id="KW-0443">Lipid metabolism</keyword>
<comment type="catalytic activity">
    <reaction evidence="8">
        <text>apo-[ACP] + CoA = holo-[ACP] + adenosine 3',5'-bisphosphate + H(+)</text>
        <dbReference type="Rhea" id="RHEA:12068"/>
        <dbReference type="Rhea" id="RHEA-COMP:9685"/>
        <dbReference type="Rhea" id="RHEA-COMP:9690"/>
        <dbReference type="ChEBI" id="CHEBI:15378"/>
        <dbReference type="ChEBI" id="CHEBI:29999"/>
        <dbReference type="ChEBI" id="CHEBI:57287"/>
        <dbReference type="ChEBI" id="CHEBI:58343"/>
        <dbReference type="ChEBI" id="CHEBI:64479"/>
        <dbReference type="EC" id="2.7.8.7"/>
    </reaction>
</comment>
<dbReference type="EC" id="2.7.8.7" evidence="8"/>
<dbReference type="EMBL" id="FOVC01000004">
    <property type="protein sequence ID" value="SFN24263.1"/>
    <property type="molecule type" value="Genomic_DNA"/>
</dbReference>
<evidence type="ECO:0000259" key="9">
    <source>
        <dbReference type="Pfam" id="PF01648"/>
    </source>
</evidence>
<keyword evidence="8" id="KW-0963">Cytoplasm</keyword>
<organism evidence="10 11">
    <name type="scientific">Izhakiella capsodis</name>
    <dbReference type="NCBI Taxonomy" id="1367852"/>
    <lineage>
        <taxon>Bacteria</taxon>
        <taxon>Pseudomonadati</taxon>
        <taxon>Pseudomonadota</taxon>
        <taxon>Gammaproteobacteria</taxon>
        <taxon>Enterobacterales</taxon>
        <taxon>Erwiniaceae</taxon>
        <taxon>Izhakiella</taxon>
    </lineage>
</organism>
<comment type="subcellular location">
    <subcellularLocation>
        <location evidence="8">Cytoplasm</location>
    </subcellularLocation>
</comment>
<reference evidence="11" key="1">
    <citation type="submission" date="2016-10" db="EMBL/GenBank/DDBJ databases">
        <authorList>
            <person name="Varghese N."/>
            <person name="Submissions S."/>
        </authorList>
    </citation>
    <scope>NUCLEOTIDE SEQUENCE [LARGE SCALE GENOMIC DNA]</scope>
    <source>
        <strain evidence="11">N6PO6</strain>
    </source>
</reference>
<dbReference type="GO" id="GO:0005737">
    <property type="term" value="C:cytoplasm"/>
    <property type="evidence" value="ECO:0007669"/>
    <property type="project" value="UniProtKB-SubCell"/>
</dbReference>
<evidence type="ECO:0000256" key="4">
    <source>
        <dbReference type="ARBA" id="ARBA00022832"/>
    </source>
</evidence>
<keyword evidence="1 8" id="KW-0444">Lipid biosynthesis</keyword>
<dbReference type="NCBIfam" id="TIGR00556">
    <property type="entry name" value="pantethn_trn"/>
    <property type="match status" value="1"/>
</dbReference>
<dbReference type="GO" id="GO:0008897">
    <property type="term" value="F:holo-[acyl-carrier-protein] synthase activity"/>
    <property type="evidence" value="ECO:0007669"/>
    <property type="project" value="UniProtKB-UniRule"/>
</dbReference>
<gene>
    <name evidence="8" type="primary">acpS</name>
    <name evidence="10" type="ORF">SAMN05216516_10491</name>
</gene>
<proteinExistence type="inferred from homology"/>
<comment type="cofactor">
    <cofactor evidence="8">
        <name>Mg(2+)</name>
        <dbReference type="ChEBI" id="CHEBI:18420"/>
    </cofactor>
</comment>
<dbReference type="OrthoDB" id="517356at2"/>
<evidence type="ECO:0000256" key="8">
    <source>
        <dbReference type="HAMAP-Rule" id="MF_00101"/>
    </source>
</evidence>
<dbReference type="Pfam" id="PF01648">
    <property type="entry name" value="ACPS"/>
    <property type="match status" value="1"/>
</dbReference>
<evidence type="ECO:0000256" key="3">
    <source>
        <dbReference type="ARBA" id="ARBA00022723"/>
    </source>
</evidence>
<dbReference type="AlphaFoldDB" id="A0A1I4XFK7"/>
<dbReference type="GO" id="GO:0006633">
    <property type="term" value="P:fatty acid biosynthetic process"/>
    <property type="evidence" value="ECO:0007669"/>
    <property type="project" value="UniProtKB-UniRule"/>
</dbReference>
<dbReference type="HAMAP" id="MF_00101">
    <property type="entry name" value="AcpS"/>
    <property type="match status" value="1"/>
</dbReference>
<protein>
    <recommendedName>
        <fullName evidence="8">Holo-[acyl-carrier-protein] synthase</fullName>
        <shortName evidence="8">Holo-ACP synthase</shortName>
        <ecNumber evidence="8">2.7.8.7</ecNumber>
    </recommendedName>
    <alternativeName>
        <fullName evidence="8">4'-phosphopantetheinyl transferase AcpS</fullName>
    </alternativeName>
</protein>
<sequence>MRIGTDIVELSRIARAIENGKTDFLDRVYTWEEKIKINTDDPNYERAAGFWAAKEAAVKAVGYGFREGIKFHDIEITHDTYGCPSFNFSGRLKKLMAEKGLTNHSLTLSHCQTHAIAVVVLYK</sequence>
<dbReference type="RefSeq" id="WP_092876948.1">
    <property type="nucleotide sequence ID" value="NZ_FOVC01000004.1"/>
</dbReference>
<evidence type="ECO:0000313" key="11">
    <source>
        <dbReference type="Proteomes" id="UP000242222"/>
    </source>
</evidence>